<proteinExistence type="inferred from homology"/>
<keyword evidence="10" id="KW-0768">Sushi</keyword>
<dbReference type="FunFam" id="2.10.25.10:FF:000010">
    <property type="entry name" value="Pro-epidermal growth factor"/>
    <property type="match status" value="1"/>
</dbReference>
<evidence type="ECO:0000256" key="2">
    <source>
        <dbReference type="ARBA" id="ARBA00006127"/>
    </source>
</evidence>
<comment type="caution">
    <text evidence="10">Lacks conserved residue(s) required for the propagation of feature annotation.</text>
</comment>
<dbReference type="Gene3D" id="2.10.70.10">
    <property type="entry name" value="Complement Module, domain 1"/>
    <property type="match status" value="1"/>
</dbReference>
<dbReference type="CDD" id="cd00054">
    <property type="entry name" value="EGF_CA"/>
    <property type="match status" value="2"/>
</dbReference>
<dbReference type="InterPro" id="IPR018097">
    <property type="entry name" value="EGF_Ca-bd_CS"/>
</dbReference>
<evidence type="ECO:0000256" key="3">
    <source>
        <dbReference type="ARBA" id="ARBA00022525"/>
    </source>
</evidence>
<dbReference type="PANTHER" id="PTHR24034">
    <property type="entry name" value="EGF-LIKE DOMAIN-CONTAINING PROTEIN"/>
    <property type="match status" value="1"/>
</dbReference>
<reference evidence="14" key="4">
    <citation type="submission" date="2025-09" db="UniProtKB">
        <authorList>
            <consortium name="Ensembl"/>
        </authorList>
    </citation>
    <scope>IDENTIFICATION</scope>
</reference>
<keyword evidence="7" id="KW-0106">Calcium</keyword>
<evidence type="ECO:0000256" key="8">
    <source>
        <dbReference type="ARBA" id="ARBA00023157"/>
    </source>
</evidence>
<keyword evidence="4" id="KW-0272">Extracellular matrix</keyword>
<organism evidence="14 15">
    <name type="scientific">Esox lucius</name>
    <name type="common">Northern pike</name>
    <dbReference type="NCBI Taxonomy" id="8010"/>
    <lineage>
        <taxon>Eukaryota</taxon>
        <taxon>Metazoa</taxon>
        <taxon>Chordata</taxon>
        <taxon>Craniata</taxon>
        <taxon>Vertebrata</taxon>
        <taxon>Euteleostomi</taxon>
        <taxon>Actinopterygii</taxon>
        <taxon>Neopterygii</taxon>
        <taxon>Teleostei</taxon>
        <taxon>Protacanthopterygii</taxon>
        <taxon>Esociformes</taxon>
        <taxon>Esocidae</taxon>
        <taxon>Esox</taxon>
    </lineage>
</organism>
<evidence type="ECO:0000313" key="15">
    <source>
        <dbReference type="Proteomes" id="UP000265140"/>
    </source>
</evidence>
<keyword evidence="11" id="KW-0175">Coiled coil</keyword>
<reference evidence="14" key="3">
    <citation type="submission" date="2025-08" db="UniProtKB">
        <authorList>
            <consortium name="Ensembl"/>
        </authorList>
    </citation>
    <scope>IDENTIFICATION</scope>
</reference>
<dbReference type="InterPro" id="IPR049883">
    <property type="entry name" value="NOTCH1_EGF-like"/>
</dbReference>
<dbReference type="PANTHER" id="PTHR24034:SF197">
    <property type="entry name" value="FIBULIN-7-LIKE"/>
    <property type="match status" value="1"/>
</dbReference>
<dbReference type="PROSITE" id="PS00010">
    <property type="entry name" value="ASX_HYDROXYL"/>
    <property type="match status" value="1"/>
</dbReference>
<evidence type="ECO:0000256" key="5">
    <source>
        <dbReference type="ARBA" id="ARBA00022536"/>
    </source>
</evidence>
<dbReference type="CDD" id="cd00033">
    <property type="entry name" value="CCP"/>
    <property type="match status" value="1"/>
</dbReference>
<dbReference type="SMART" id="SM00032">
    <property type="entry name" value="CCP"/>
    <property type="match status" value="1"/>
</dbReference>
<feature type="coiled-coil region" evidence="11">
    <location>
        <begin position="30"/>
        <end position="68"/>
    </location>
</feature>
<evidence type="ECO:0000256" key="11">
    <source>
        <dbReference type="SAM" id="Coils"/>
    </source>
</evidence>
<feature type="disulfide bond" evidence="10">
    <location>
        <begin position="110"/>
        <end position="137"/>
    </location>
</feature>
<reference evidence="15" key="1">
    <citation type="journal article" date="2014" name="PLoS ONE">
        <title>The genome and linkage map of the northern pike (Esox lucius): conserved synteny revealed between the salmonid sister group and the Neoteleostei.</title>
        <authorList>
            <person name="Rondeau E.B."/>
            <person name="Minkley D.R."/>
            <person name="Leong J.S."/>
            <person name="Messmer A.M."/>
            <person name="Jantzen J.R."/>
            <person name="von Schalburg K.R."/>
            <person name="Lemon C."/>
            <person name="Bird N.H."/>
            <person name="Koop B.F."/>
        </authorList>
    </citation>
    <scope>NUCLEOTIDE SEQUENCE</scope>
</reference>
<protein>
    <recommendedName>
        <fullName evidence="13">Sushi domain-containing protein</fullName>
    </recommendedName>
</protein>
<dbReference type="SUPFAM" id="SSF57535">
    <property type="entry name" value="Complement control module/SCR domain"/>
    <property type="match status" value="1"/>
</dbReference>
<evidence type="ECO:0000256" key="1">
    <source>
        <dbReference type="ARBA" id="ARBA00004498"/>
    </source>
</evidence>
<dbReference type="InterPro" id="IPR000742">
    <property type="entry name" value="EGF"/>
</dbReference>
<dbReference type="FunCoup" id="A0A3P8XQH5">
    <property type="interactions" value="1189"/>
</dbReference>
<dbReference type="OMA" id="FVSPYGF"/>
<feature type="domain" description="Sushi" evidence="13">
    <location>
        <begin position="82"/>
        <end position="139"/>
    </location>
</feature>
<dbReference type="PROSITE" id="PS01187">
    <property type="entry name" value="EGF_CA"/>
    <property type="match status" value="1"/>
</dbReference>
<evidence type="ECO:0000313" key="14">
    <source>
        <dbReference type="Ensembl" id="ENSELUP00000005984.3"/>
    </source>
</evidence>
<dbReference type="InterPro" id="IPR000152">
    <property type="entry name" value="EGF-type_Asp/Asn_hydroxyl_site"/>
</dbReference>
<dbReference type="SUPFAM" id="SSF57184">
    <property type="entry name" value="Growth factor receptor domain"/>
    <property type="match status" value="1"/>
</dbReference>
<evidence type="ECO:0000256" key="7">
    <source>
        <dbReference type="ARBA" id="ARBA00022837"/>
    </source>
</evidence>
<feature type="region of interest" description="Disordered" evidence="12">
    <location>
        <begin position="161"/>
        <end position="190"/>
    </location>
</feature>
<dbReference type="InParanoid" id="A0A3P8XQH5"/>
<dbReference type="Proteomes" id="UP000265140">
    <property type="component" value="Chromosome 19"/>
</dbReference>
<accession>A0A3P8XQH5</accession>
<keyword evidence="15" id="KW-1185">Reference proteome</keyword>
<evidence type="ECO:0000259" key="13">
    <source>
        <dbReference type="PROSITE" id="PS50923"/>
    </source>
</evidence>
<dbReference type="InterPro" id="IPR035976">
    <property type="entry name" value="Sushi/SCR/CCP_sf"/>
</dbReference>
<dbReference type="PROSITE" id="PS50923">
    <property type="entry name" value="SUSHI"/>
    <property type="match status" value="1"/>
</dbReference>
<sequence>MGSHCLRFESCFLIRPGVPRRADLGDCPSKQEMQNSLRQLDKLLSAQEASYLQNLRSLRKRLSALQNSSTLIARHDTQAHNATCPKPEVLANGRRLGRVFGVGHEVHFVCKAGYELMGPQTRVCLASRKWSGKHPTCRVFNTLINTPAAIPTPSYLSSMSSSTSLSMSSSTSSPSSQSSTSSTSSPSSAPLSDFVRPSRCTQFQGSSHCTCDPGFTISSRDNNVCTDMDECQLFPLAQPGRLCMHACVNTPGSYSCVCPRGYNLTRDNRSCKDLDECENGHHNCTQEQECVNTYGGFQCVHVECPPIQNATYIKTSSMRCERNPCVVGDLACSQAPNSVSFQFLPVVSNMPAPRVLFRVSAARVLGDTLRFGLLGSTGRRHFSMQRSGRQTGTLLLVNSIHGPATLEAEIEMSELERRAVLGRYLTKVTLFVSPYGF</sequence>
<dbReference type="GeneTree" id="ENSGT00940000165218"/>
<comment type="subcellular location">
    <subcellularLocation>
        <location evidence="1">Secreted</location>
        <location evidence="1">Extracellular space</location>
        <location evidence="1">Extracellular matrix</location>
    </subcellularLocation>
</comment>
<comment type="similarity">
    <text evidence="2">Belongs to the fibulin family.</text>
</comment>
<dbReference type="InterPro" id="IPR009030">
    <property type="entry name" value="Growth_fac_rcpt_cys_sf"/>
</dbReference>
<evidence type="ECO:0000256" key="6">
    <source>
        <dbReference type="ARBA" id="ARBA00022737"/>
    </source>
</evidence>
<name>A0A3P8XQH5_ESOLU</name>
<dbReference type="SMART" id="SM00181">
    <property type="entry name" value="EGF"/>
    <property type="match status" value="2"/>
</dbReference>
<keyword evidence="6" id="KW-0677">Repeat</keyword>
<dbReference type="Gene3D" id="2.10.25.10">
    <property type="entry name" value="Laminin"/>
    <property type="match status" value="3"/>
</dbReference>
<evidence type="ECO:0000256" key="9">
    <source>
        <dbReference type="ARBA" id="ARBA00023180"/>
    </source>
</evidence>
<keyword evidence="9" id="KW-0325">Glycoprotein</keyword>
<dbReference type="InterPro" id="IPR050751">
    <property type="entry name" value="ECM_structural_protein"/>
</dbReference>
<dbReference type="InterPro" id="IPR055088">
    <property type="entry name" value="Fibulin_C"/>
</dbReference>
<keyword evidence="8 10" id="KW-1015">Disulfide bond</keyword>
<dbReference type="SMART" id="SM00179">
    <property type="entry name" value="EGF_CA"/>
    <property type="match status" value="2"/>
</dbReference>
<evidence type="ECO:0000256" key="4">
    <source>
        <dbReference type="ARBA" id="ARBA00022530"/>
    </source>
</evidence>
<evidence type="ECO:0000256" key="12">
    <source>
        <dbReference type="SAM" id="MobiDB-lite"/>
    </source>
</evidence>
<keyword evidence="3" id="KW-0964">Secreted</keyword>
<dbReference type="AlphaFoldDB" id="A0A3P8XQH5"/>
<keyword evidence="5" id="KW-0245">EGF-like domain</keyword>
<dbReference type="InterPro" id="IPR001881">
    <property type="entry name" value="EGF-like_Ca-bd_dom"/>
</dbReference>
<evidence type="ECO:0000256" key="10">
    <source>
        <dbReference type="PROSITE-ProRule" id="PRU00302"/>
    </source>
</evidence>
<dbReference type="Pfam" id="PF22914">
    <property type="entry name" value="Fibulin_C"/>
    <property type="match status" value="1"/>
</dbReference>
<dbReference type="Pfam" id="PF00084">
    <property type="entry name" value="Sushi"/>
    <property type="match status" value="1"/>
</dbReference>
<dbReference type="Pfam" id="PF07645">
    <property type="entry name" value="EGF_CA"/>
    <property type="match status" value="1"/>
</dbReference>
<dbReference type="Ensembl" id="ENSELUT00000009718.3">
    <property type="protein sequence ID" value="ENSELUP00000005984.3"/>
    <property type="gene ID" value="ENSELUG00000006933.3"/>
</dbReference>
<dbReference type="Bgee" id="ENSELUG00000006933">
    <property type="expression patterns" value="Expressed in testis and 4 other cell types or tissues"/>
</dbReference>
<dbReference type="GO" id="GO:0005509">
    <property type="term" value="F:calcium ion binding"/>
    <property type="evidence" value="ECO:0007669"/>
    <property type="project" value="InterPro"/>
</dbReference>
<dbReference type="Pfam" id="PF14670">
    <property type="entry name" value="FXa_inhibition"/>
    <property type="match status" value="1"/>
</dbReference>
<dbReference type="InterPro" id="IPR000436">
    <property type="entry name" value="Sushi_SCR_CCP_dom"/>
</dbReference>
<reference evidence="14" key="2">
    <citation type="submission" date="2020-02" db="EMBL/GenBank/DDBJ databases">
        <title>Esox lucius (northern pike) genome, fEsoLuc1, primary haplotype.</title>
        <authorList>
            <person name="Myers G."/>
            <person name="Karagic N."/>
            <person name="Meyer A."/>
            <person name="Pippel M."/>
            <person name="Reichard M."/>
            <person name="Winkler S."/>
            <person name="Tracey A."/>
            <person name="Sims Y."/>
            <person name="Howe K."/>
            <person name="Rhie A."/>
            <person name="Formenti G."/>
            <person name="Durbin R."/>
            <person name="Fedrigo O."/>
            <person name="Jarvis E.D."/>
        </authorList>
    </citation>
    <scope>NUCLEOTIDE SEQUENCE [LARGE SCALE GENOMIC DNA]</scope>
</reference>